<dbReference type="EMBL" id="JAMXQS010000007">
    <property type="protein sequence ID" value="MCO6051031.1"/>
    <property type="molecule type" value="Genomic_DNA"/>
</dbReference>
<evidence type="ECO:0000313" key="7">
    <source>
        <dbReference type="Proteomes" id="UP001205906"/>
    </source>
</evidence>
<dbReference type="InterPro" id="IPR046358">
    <property type="entry name" value="Flagellin_C"/>
</dbReference>
<dbReference type="InterPro" id="IPR001029">
    <property type="entry name" value="Flagellin_N"/>
</dbReference>
<evidence type="ECO:0000259" key="4">
    <source>
        <dbReference type="Pfam" id="PF00669"/>
    </source>
</evidence>
<evidence type="ECO:0000259" key="5">
    <source>
        <dbReference type="Pfam" id="PF00700"/>
    </source>
</evidence>
<dbReference type="InterPro" id="IPR001492">
    <property type="entry name" value="Flagellin"/>
</dbReference>
<keyword evidence="2 3" id="KW-0975">Bacterial flagellum</keyword>
<comment type="function">
    <text evidence="3">Flagellin is the subunit protein which polymerizes to form the filaments of bacterial flagella.</text>
</comment>
<dbReference type="RefSeq" id="WP_252820211.1">
    <property type="nucleotide sequence ID" value="NZ_JAMXQS010000007.1"/>
</dbReference>
<dbReference type="Pfam" id="PF00700">
    <property type="entry name" value="Flagellin_C"/>
    <property type="match status" value="1"/>
</dbReference>
<evidence type="ECO:0000256" key="3">
    <source>
        <dbReference type="RuleBase" id="RU362073"/>
    </source>
</evidence>
<dbReference type="PANTHER" id="PTHR42792">
    <property type="entry name" value="FLAGELLIN"/>
    <property type="match status" value="1"/>
</dbReference>
<keyword evidence="6" id="KW-0966">Cell projection</keyword>
<accession>A0ABT1CA22</accession>
<dbReference type="PANTHER" id="PTHR42792:SF2">
    <property type="entry name" value="FLAGELLIN"/>
    <property type="match status" value="1"/>
</dbReference>
<comment type="subcellular location">
    <subcellularLocation>
        <location evidence="3">Secreted</location>
    </subcellularLocation>
    <subcellularLocation>
        <location evidence="3">Bacterial flagellum</location>
    </subcellularLocation>
</comment>
<feature type="domain" description="Flagellin C-terminal" evidence="5">
    <location>
        <begin position="282"/>
        <end position="366"/>
    </location>
</feature>
<comment type="caution">
    <text evidence="6">The sequence shown here is derived from an EMBL/GenBank/DDBJ whole genome shotgun (WGS) entry which is preliminary data.</text>
</comment>
<name>A0ABT1CA22_9HYPH</name>
<reference evidence="6 7" key="1">
    <citation type="submission" date="2022-06" db="EMBL/GenBank/DDBJ databases">
        <title>Mesorhizobium sp. strain RP14 Genome sequencing and assembly.</title>
        <authorList>
            <person name="Kim I."/>
        </authorList>
    </citation>
    <scope>NUCLEOTIDE SEQUENCE [LARGE SCALE GENOMIC DNA]</scope>
    <source>
        <strain evidence="7">RP14(2022)</strain>
    </source>
</reference>
<gene>
    <name evidence="6" type="ORF">NGM99_14705</name>
</gene>
<keyword evidence="7" id="KW-1185">Reference proteome</keyword>
<keyword evidence="6" id="KW-0282">Flagellum</keyword>
<feature type="domain" description="Flagellin N-terminal" evidence="4">
    <location>
        <begin position="5"/>
        <end position="138"/>
    </location>
</feature>
<dbReference type="SUPFAM" id="SSF64518">
    <property type="entry name" value="Phase 1 flagellin"/>
    <property type="match status" value="1"/>
</dbReference>
<dbReference type="Proteomes" id="UP001205906">
    <property type="component" value="Unassembled WGS sequence"/>
</dbReference>
<evidence type="ECO:0000256" key="1">
    <source>
        <dbReference type="ARBA" id="ARBA00005709"/>
    </source>
</evidence>
<protein>
    <recommendedName>
        <fullName evidence="3">Flagellin</fullName>
    </recommendedName>
</protein>
<evidence type="ECO:0000256" key="2">
    <source>
        <dbReference type="ARBA" id="ARBA00023143"/>
    </source>
</evidence>
<dbReference type="Gene3D" id="1.20.1330.10">
    <property type="entry name" value="f41 fragment of flagellin, N-terminal domain"/>
    <property type="match status" value="1"/>
</dbReference>
<proteinExistence type="inferred from homology"/>
<keyword evidence="6" id="KW-0969">Cilium</keyword>
<dbReference type="Pfam" id="PF00669">
    <property type="entry name" value="Flagellin_N"/>
    <property type="match status" value="1"/>
</dbReference>
<evidence type="ECO:0000313" key="6">
    <source>
        <dbReference type="EMBL" id="MCO6051031.1"/>
    </source>
</evidence>
<keyword evidence="3" id="KW-0964">Secreted</keyword>
<sequence length="368" mass="37993">MANSILTNASALKALQSLNTTNKNLEQVQSRISTGLRVGEASDNAAYWSIATTMKSDNAALSTVQDSLGLGASKIDTAYTGMNKSIEVVNQLKTKLVAAVGSTDADKAKYQTEIKGLQDQLKAYADAATFSGTNLLSVTSDKTSAGAAAGTADAVQQDVKIVSAFNRTAAGAVSISTIDLKTEDIKLFDGGTASAVKNDGILDRETAIYDSAQAQNAYEKKFAERRAAGDTDTAAKTAAATSATTPADGGVTGATSSLTKSVYNLDITAAGVTDGVIGAMVAKVDSVLKEMTTAATKLGSAKNSVDLQKTFTASLMDSIDRGVGQLVDADMNKESTRLQALQTQQQLGIQALSIANGNTQSILSLFRG</sequence>
<organism evidence="6 7">
    <name type="scientific">Mesorhizobium liriopis</name>
    <dbReference type="NCBI Taxonomy" id="2953882"/>
    <lineage>
        <taxon>Bacteria</taxon>
        <taxon>Pseudomonadati</taxon>
        <taxon>Pseudomonadota</taxon>
        <taxon>Alphaproteobacteria</taxon>
        <taxon>Hyphomicrobiales</taxon>
        <taxon>Phyllobacteriaceae</taxon>
        <taxon>Mesorhizobium</taxon>
    </lineage>
</organism>
<comment type="similarity">
    <text evidence="1 3">Belongs to the bacterial flagellin family.</text>
</comment>